<organism evidence="2 3">
    <name type="scientific">Exidia glandulosa HHB12029</name>
    <dbReference type="NCBI Taxonomy" id="1314781"/>
    <lineage>
        <taxon>Eukaryota</taxon>
        <taxon>Fungi</taxon>
        <taxon>Dikarya</taxon>
        <taxon>Basidiomycota</taxon>
        <taxon>Agaricomycotina</taxon>
        <taxon>Agaricomycetes</taxon>
        <taxon>Auriculariales</taxon>
        <taxon>Exidiaceae</taxon>
        <taxon>Exidia</taxon>
    </lineage>
</organism>
<evidence type="ECO:0000313" key="3">
    <source>
        <dbReference type="Proteomes" id="UP000077266"/>
    </source>
</evidence>
<reference evidence="2 3" key="1">
    <citation type="journal article" date="2016" name="Mol. Biol. Evol.">
        <title>Comparative Genomics of Early-Diverging Mushroom-Forming Fungi Provides Insights into the Origins of Lignocellulose Decay Capabilities.</title>
        <authorList>
            <person name="Nagy L.G."/>
            <person name="Riley R."/>
            <person name="Tritt A."/>
            <person name="Adam C."/>
            <person name="Daum C."/>
            <person name="Floudas D."/>
            <person name="Sun H."/>
            <person name="Yadav J.S."/>
            <person name="Pangilinan J."/>
            <person name="Larsson K.H."/>
            <person name="Matsuura K."/>
            <person name="Barry K."/>
            <person name="Labutti K."/>
            <person name="Kuo R."/>
            <person name="Ohm R.A."/>
            <person name="Bhattacharya S.S."/>
            <person name="Shirouzu T."/>
            <person name="Yoshinaga Y."/>
            <person name="Martin F.M."/>
            <person name="Grigoriev I.V."/>
            <person name="Hibbett D.S."/>
        </authorList>
    </citation>
    <scope>NUCLEOTIDE SEQUENCE [LARGE SCALE GENOMIC DNA]</scope>
    <source>
        <strain evidence="2 3">HHB12029</strain>
    </source>
</reference>
<proteinExistence type="predicted"/>
<evidence type="ECO:0000313" key="2">
    <source>
        <dbReference type="EMBL" id="KZV84614.1"/>
    </source>
</evidence>
<dbReference type="EMBL" id="KV426217">
    <property type="protein sequence ID" value="KZV84614.1"/>
    <property type="molecule type" value="Genomic_DNA"/>
</dbReference>
<accession>A0A165DIG6</accession>
<evidence type="ECO:0000256" key="1">
    <source>
        <dbReference type="SAM" id="MobiDB-lite"/>
    </source>
</evidence>
<dbReference type="InParanoid" id="A0A165DIG6"/>
<feature type="region of interest" description="Disordered" evidence="1">
    <location>
        <begin position="70"/>
        <end position="108"/>
    </location>
</feature>
<gene>
    <name evidence="2" type="ORF">EXIGLDRAFT_700254</name>
</gene>
<dbReference type="AlphaFoldDB" id="A0A165DIG6"/>
<protein>
    <submittedName>
        <fullName evidence="2">Uncharacterized protein</fullName>
    </submittedName>
</protein>
<keyword evidence="3" id="KW-1185">Reference proteome</keyword>
<dbReference type="Proteomes" id="UP000077266">
    <property type="component" value="Unassembled WGS sequence"/>
</dbReference>
<name>A0A165DIG6_EXIGL</name>
<feature type="compositionally biased region" description="Basic and acidic residues" evidence="1">
    <location>
        <begin position="71"/>
        <end position="81"/>
    </location>
</feature>
<sequence>MAARTLLQSTNVRSSIQVARAVRQGDDSKLCTTPNTDLTRTDVNGIGAGIAGPSSRTLKTPVDVLLGGLSRDLRGEPEQNSRAESTAGRNILHAERRQRKSTQTAPENFAIKHSAYWQKRGCT</sequence>